<dbReference type="InterPro" id="IPR027268">
    <property type="entry name" value="Peptidase_M4/M1_CTD_sf"/>
</dbReference>
<gene>
    <name evidence="4" type="ORF">ODALV1_LOCUS31034</name>
</gene>
<evidence type="ECO:0000256" key="2">
    <source>
        <dbReference type="SAM" id="Phobius"/>
    </source>
</evidence>
<evidence type="ECO:0000259" key="3">
    <source>
        <dbReference type="Pfam" id="PF11838"/>
    </source>
</evidence>
<keyword evidence="2" id="KW-0812">Transmembrane</keyword>
<evidence type="ECO:0000256" key="1">
    <source>
        <dbReference type="ARBA" id="ARBA00010136"/>
    </source>
</evidence>
<dbReference type="InterPro" id="IPR042097">
    <property type="entry name" value="Aminopeptidase_N-like_N_sf"/>
</dbReference>
<dbReference type="EMBL" id="CAXLJM020000164">
    <property type="protein sequence ID" value="CAL8147096.1"/>
    <property type="molecule type" value="Genomic_DNA"/>
</dbReference>
<feature type="transmembrane region" description="Helical" evidence="2">
    <location>
        <begin position="466"/>
        <end position="485"/>
    </location>
</feature>
<accession>A0ABP1S8E5</accession>
<feature type="domain" description="ERAP1-like C-terminal" evidence="3">
    <location>
        <begin position="1368"/>
        <end position="1686"/>
    </location>
</feature>
<name>A0ABP1S8E5_9HEXA</name>
<dbReference type="Gene3D" id="2.60.40.1730">
    <property type="entry name" value="tricorn interacting facor f3 domain"/>
    <property type="match status" value="1"/>
</dbReference>
<sequence length="1716" mass="198493">MFQICGSKPCLENVETLFHIIFLFFVVTAAFNLPESTATDIDVNVDNILTNLFANNSCQIHIISQNVRLYFQVPQNASSSFSIRQFRPIESVRNSSMDAWDNDLVPPKIIQRDNEDPPVPFNPSNMKRATTCVYAILLFAFNEINIPMEGRLVKSRTYAPYLLALKELQRFYGFSSKEQGNQEDVMGEPINLFTLHVSLGLQPLNDDTRIEIHQNIHYLNIHTGILDCPDINITSTIEPSTCQSMYLCINCITPWQYISVNYTTLLNITAFESFSELIGTPKAWTVMKTREMNTTDLETSNRNKNPFILSSKVDSAPFQFAILRILSSESNSSIRVIRLSDTEDRLNEIFPEKRMSIDYKFEATSLFGFGFKRTQVWKTFVVSSEGYNFITCYSNDYLSISYYFQPFQVELWIALLVYLPILSVLTHFLLVIKKCNKSDFNSYFFAYSSMLEHCYYVPDYLFEMEWVRIVLGLWLLISCIFTNAYKGIAITGVTAPAEKASVKTFTELVDDNITTESEIDMNSDDPYKPLRFRILTPFTVENLESWKRGEWDLSLKDTFSYVENATYLNYDEPIRRRLETADYLTFLIDTANEYWKLVTKMSSCFGMLDNNLYPLEGFSKEELPVIKACRLVYKLSNPKRYIVPERELDIPQYSKSYDTAIERELVDCDKRVVYVDYEEKISREETYLSGHYHSKTFFKGNQSFLVDWTVWQFDNGRGSRVPLIFQLLIENGIYKKLESFYKNRVYFGLRQEYTRMHAYKELSFYFFLGIFADDATRHFKRLSSKLPRSLGVNFGFEYEKKSNHSLYTTSKHRIKDHAFIPRHYDIELGLGFVDIPPKTKCNSISVSFPGKVKIFGVSQTDLNHLQVKTELDLFTRLGVNTSSIQITTQGNLIPITSFDYDTSTNLLNIQLSRTIEGGKEIEIYMEYRALLQDSHPFGLLHVLGSYGIVPCRTSPHLDKYPLMVTNFNKDDITRSSECSKLFPCIDDHVLRSTFNLTLIRESDYKTVANGELVGSFPTSENDRYVVDKYRWTTRIRPSLLAFAVFKNYSYVERTFGKEKKPMRIYFPNEYNDKNHFGGVANASANMLTYYYEDYFGTSSHLKGVDIFIIQSYFKYTIENLELNVYVNLFDEIYLSPDWKTESTKSIQMIQHIASGLALQWVGPWWDPERSFKLTNSFPRYMEYLGLEAANVAEEGERKAIADFAVVSDLRKLQKQIGFPAQIQIQEWNKGAVLLRMMEGILSRNILREIHQPYFKYLRRENETMSIEEFYPETESIFEEFAKFAMSKILTSFIENGGIPLARIAVKNETHFSITQEPFGVESLETWALPVTTSTSKILDSETDQELHVHVLLPSDKMILIEGNTSEIILFNYDGKGYHRTLYENATLLANIQSQLELYHEGIPPVGRAKLIDDYFRFAENGYCSYGAIFNLTSYMNKNAETSLAVWTTFLDQISTVYLKFISHPQYPKLARFLLPKIDNALESLVPPYSLTESKLRDTLLYFSCQLQSPYCIAKAQTLFAEWHANDYNDTNPLDSIKPYELREILECAIVASGGQKAVDFMFAKYKNDFEPRFVRSLACATDESILKELLQKTLQDPALGGFDHSDADQFIEHLLRVPIGKGRASIIPFIASNFEKVVEKMGHGETEFVVHIISTLSRQYFSTKEQLDEVTELIRQHKDEILSDHNNQRELDEAYEVFEDNIKWMNSYGKDILSSL</sequence>
<keyword evidence="2" id="KW-0472">Membrane</keyword>
<protein>
    <recommendedName>
        <fullName evidence="3">ERAP1-like C-terminal domain-containing protein</fullName>
    </recommendedName>
</protein>
<organism evidence="4 5">
    <name type="scientific">Orchesella dallaii</name>
    <dbReference type="NCBI Taxonomy" id="48710"/>
    <lineage>
        <taxon>Eukaryota</taxon>
        <taxon>Metazoa</taxon>
        <taxon>Ecdysozoa</taxon>
        <taxon>Arthropoda</taxon>
        <taxon>Hexapoda</taxon>
        <taxon>Collembola</taxon>
        <taxon>Entomobryomorpha</taxon>
        <taxon>Entomobryoidea</taxon>
        <taxon>Orchesellidae</taxon>
        <taxon>Orchesellinae</taxon>
        <taxon>Orchesella</taxon>
    </lineage>
</organism>
<dbReference type="Gene3D" id="1.10.287.70">
    <property type="match status" value="1"/>
</dbReference>
<dbReference type="Proteomes" id="UP001642540">
    <property type="component" value="Unassembled WGS sequence"/>
</dbReference>
<dbReference type="Gene3D" id="1.10.390.10">
    <property type="entry name" value="Neutral Protease Domain 2"/>
    <property type="match status" value="1"/>
</dbReference>
<dbReference type="SUPFAM" id="SSF55486">
    <property type="entry name" value="Metalloproteases ('zincins'), catalytic domain"/>
    <property type="match status" value="1"/>
</dbReference>
<evidence type="ECO:0000313" key="4">
    <source>
        <dbReference type="EMBL" id="CAL8147096.1"/>
    </source>
</evidence>
<dbReference type="PANTHER" id="PTHR11533:SF294">
    <property type="entry name" value="THYROTROPIN-RELEASING HORMONE-DEGRADING ECTOENZYME"/>
    <property type="match status" value="1"/>
</dbReference>
<evidence type="ECO:0000313" key="5">
    <source>
        <dbReference type="Proteomes" id="UP001642540"/>
    </source>
</evidence>
<comment type="similarity">
    <text evidence="1">Belongs to the peptidase M1 family.</text>
</comment>
<dbReference type="PANTHER" id="PTHR11533">
    <property type="entry name" value="PROTEASE M1 ZINC METALLOPROTEASE"/>
    <property type="match status" value="1"/>
</dbReference>
<dbReference type="SUPFAM" id="SSF63737">
    <property type="entry name" value="Leukotriene A4 hydrolase N-terminal domain"/>
    <property type="match status" value="1"/>
</dbReference>
<dbReference type="Pfam" id="PF11838">
    <property type="entry name" value="ERAP1_C"/>
    <property type="match status" value="1"/>
</dbReference>
<dbReference type="Gene3D" id="1.25.50.20">
    <property type="match status" value="1"/>
</dbReference>
<comment type="caution">
    <text evidence="4">The sequence shown here is derived from an EMBL/GenBank/DDBJ whole genome shotgun (WGS) entry which is preliminary data.</text>
</comment>
<keyword evidence="5" id="KW-1185">Reference proteome</keyword>
<dbReference type="InterPro" id="IPR050344">
    <property type="entry name" value="Peptidase_M1_aminopeptidases"/>
</dbReference>
<feature type="transmembrane region" description="Helical" evidence="2">
    <location>
        <begin position="411"/>
        <end position="432"/>
    </location>
</feature>
<reference evidence="4 5" key="1">
    <citation type="submission" date="2024-08" db="EMBL/GenBank/DDBJ databases">
        <authorList>
            <person name="Cucini C."/>
            <person name="Frati F."/>
        </authorList>
    </citation>
    <scope>NUCLEOTIDE SEQUENCE [LARGE SCALE GENOMIC DNA]</scope>
</reference>
<proteinExistence type="inferred from homology"/>
<keyword evidence="2" id="KW-1133">Transmembrane helix</keyword>
<dbReference type="InterPro" id="IPR024571">
    <property type="entry name" value="ERAP1-like_C_dom"/>
</dbReference>